<dbReference type="Pfam" id="PF02575">
    <property type="entry name" value="YbaB_DNA_bd"/>
    <property type="match status" value="1"/>
</dbReference>
<dbReference type="InterPro" id="IPR036894">
    <property type="entry name" value="YbaB-like_sf"/>
</dbReference>
<keyword evidence="2" id="KW-0963">Cytoplasm</keyword>
<reference evidence="5" key="1">
    <citation type="journal article" date="2019" name="Int. J. Syst. Evol. Microbiol.">
        <title>The Global Catalogue of Microorganisms (GCM) 10K type strain sequencing project: providing services to taxonomists for standard genome sequencing and annotation.</title>
        <authorList>
            <consortium name="The Broad Institute Genomics Platform"/>
            <consortium name="The Broad Institute Genome Sequencing Center for Infectious Disease"/>
            <person name="Wu L."/>
            <person name="Ma J."/>
        </authorList>
    </citation>
    <scope>NUCLEOTIDE SEQUENCE [LARGE SCALE GENOMIC DNA]</scope>
    <source>
        <strain evidence="5">CGMCC 4.7371</strain>
    </source>
</reference>
<comment type="subcellular location">
    <subcellularLocation>
        <location evidence="2">Cytoplasm</location>
        <location evidence="2">Nucleoid</location>
    </subcellularLocation>
</comment>
<evidence type="ECO:0000256" key="1">
    <source>
        <dbReference type="ARBA" id="ARBA00023125"/>
    </source>
</evidence>
<protein>
    <recommendedName>
        <fullName evidence="2">Nucleoid-associated protein GCM10011584_18390</fullName>
    </recommendedName>
</protein>
<evidence type="ECO:0000256" key="3">
    <source>
        <dbReference type="SAM" id="Coils"/>
    </source>
</evidence>
<dbReference type="SUPFAM" id="SSF82607">
    <property type="entry name" value="YbaB-like"/>
    <property type="match status" value="1"/>
</dbReference>
<keyword evidence="1 2" id="KW-0238">DNA-binding</keyword>
<comment type="similarity">
    <text evidence="2">Belongs to the YbaB/EbfC family.</text>
</comment>
<dbReference type="PANTHER" id="PTHR33449:SF1">
    <property type="entry name" value="NUCLEOID-ASSOCIATED PROTEIN YBAB"/>
    <property type="match status" value="1"/>
</dbReference>
<evidence type="ECO:0000256" key="2">
    <source>
        <dbReference type="HAMAP-Rule" id="MF_00274"/>
    </source>
</evidence>
<dbReference type="PIRSF" id="PIRSF004555">
    <property type="entry name" value="UCP004555"/>
    <property type="match status" value="1"/>
</dbReference>
<dbReference type="PANTHER" id="PTHR33449">
    <property type="entry name" value="NUCLEOID-ASSOCIATED PROTEIN YBAB"/>
    <property type="match status" value="1"/>
</dbReference>
<organism evidence="4 5">
    <name type="scientific">Nocardioides phosphati</name>
    <dbReference type="NCBI Taxonomy" id="1867775"/>
    <lineage>
        <taxon>Bacteria</taxon>
        <taxon>Bacillati</taxon>
        <taxon>Actinomycetota</taxon>
        <taxon>Actinomycetes</taxon>
        <taxon>Propionibacteriales</taxon>
        <taxon>Nocardioidaceae</taxon>
        <taxon>Nocardioides</taxon>
    </lineage>
</organism>
<accession>A0ABQ2NAD4</accession>
<evidence type="ECO:0000313" key="4">
    <source>
        <dbReference type="EMBL" id="GGO89299.1"/>
    </source>
</evidence>
<sequence>MTQNPFGAEGGFDMAALLQQAQQMKDDLAVAQEALANATFEGTVAGGAVTATVNGHGDLLGVQIKAGEFDGSNPDELADLGDMVVAAYRDAKAKADATSEESIGMITGGLTRGLPGMGGGSAPAGF</sequence>
<name>A0ABQ2NAD4_9ACTN</name>
<keyword evidence="5" id="KW-1185">Reference proteome</keyword>
<comment type="caution">
    <text evidence="4">The sequence shown here is derived from an EMBL/GenBank/DDBJ whole genome shotgun (WGS) entry which is preliminary data.</text>
</comment>
<keyword evidence="3" id="KW-0175">Coiled coil</keyword>
<proteinExistence type="inferred from homology"/>
<gene>
    <name evidence="4" type="ORF">GCM10011584_18390</name>
</gene>
<evidence type="ECO:0000313" key="5">
    <source>
        <dbReference type="Proteomes" id="UP000655410"/>
    </source>
</evidence>
<feature type="coiled-coil region" evidence="3">
    <location>
        <begin position="14"/>
        <end position="41"/>
    </location>
</feature>
<dbReference type="Proteomes" id="UP000655410">
    <property type="component" value="Unassembled WGS sequence"/>
</dbReference>
<dbReference type="RefSeq" id="WP_188783700.1">
    <property type="nucleotide sequence ID" value="NZ_BMNI01000003.1"/>
</dbReference>
<dbReference type="HAMAP" id="MF_00274">
    <property type="entry name" value="DNA_YbaB_EbfC"/>
    <property type="match status" value="1"/>
</dbReference>
<dbReference type="Gene3D" id="3.30.1310.10">
    <property type="entry name" value="Nucleoid-associated protein YbaB-like domain"/>
    <property type="match status" value="1"/>
</dbReference>
<dbReference type="InterPro" id="IPR004401">
    <property type="entry name" value="YbaB/EbfC"/>
</dbReference>
<comment type="subunit">
    <text evidence="2">Homodimer.</text>
</comment>
<comment type="function">
    <text evidence="2">Binds to DNA and alters its conformation. May be involved in regulation of gene expression, nucleoid organization and DNA protection.</text>
</comment>
<dbReference type="EMBL" id="BMNI01000003">
    <property type="protein sequence ID" value="GGO89299.1"/>
    <property type="molecule type" value="Genomic_DNA"/>
</dbReference>